<dbReference type="Gene3D" id="2.120.10.30">
    <property type="entry name" value="TolB, C-terminal domain"/>
    <property type="match status" value="1"/>
</dbReference>
<dbReference type="RefSeq" id="XP_022318960.1">
    <property type="nucleotide sequence ID" value="XM_022463252.1"/>
</dbReference>
<evidence type="ECO:0000256" key="2">
    <source>
        <dbReference type="PROSITE-ProRule" id="PRU00504"/>
    </source>
</evidence>
<dbReference type="InterPro" id="IPR011042">
    <property type="entry name" value="6-blade_b-propeller_TolB-like"/>
</dbReference>
<dbReference type="Proteomes" id="UP000694844">
    <property type="component" value="Chromosome 2"/>
</dbReference>
<dbReference type="Pfam" id="PF18738">
    <property type="entry name" value="HEPN_DZIP3"/>
    <property type="match status" value="1"/>
</dbReference>
<dbReference type="InterPro" id="IPR050952">
    <property type="entry name" value="TRIM-NHL_E3_ligases"/>
</dbReference>
<dbReference type="GeneID" id="111121821"/>
<dbReference type="OrthoDB" id="6132306at2759"/>
<dbReference type="GO" id="GO:0008270">
    <property type="term" value="F:zinc ion binding"/>
    <property type="evidence" value="ECO:0007669"/>
    <property type="project" value="UniProtKB-KW"/>
</dbReference>
<dbReference type="AlphaFoldDB" id="A0A8B8CTB3"/>
<evidence type="ECO:0000259" key="3">
    <source>
        <dbReference type="Pfam" id="PF18738"/>
    </source>
</evidence>
<gene>
    <name evidence="5" type="primary">LOC111121821</name>
</gene>
<name>A0A8B8CTB3_CRAVI</name>
<evidence type="ECO:0000256" key="1">
    <source>
        <dbReference type="ARBA" id="ARBA00022737"/>
    </source>
</evidence>
<keyword evidence="1" id="KW-0677">Repeat</keyword>
<proteinExistence type="predicted"/>
<dbReference type="GO" id="GO:0043161">
    <property type="term" value="P:proteasome-mediated ubiquitin-dependent protein catabolic process"/>
    <property type="evidence" value="ECO:0007669"/>
    <property type="project" value="TreeGrafter"/>
</dbReference>
<dbReference type="SUPFAM" id="SSF63829">
    <property type="entry name" value="Calcium-dependent phosphotriesterase"/>
    <property type="match status" value="1"/>
</dbReference>
<keyword evidence="4" id="KW-1185">Reference proteome</keyword>
<organism evidence="4 5">
    <name type="scientific">Crassostrea virginica</name>
    <name type="common">Eastern oyster</name>
    <dbReference type="NCBI Taxonomy" id="6565"/>
    <lineage>
        <taxon>Eukaryota</taxon>
        <taxon>Metazoa</taxon>
        <taxon>Spiralia</taxon>
        <taxon>Lophotrochozoa</taxon>
        <taxon>Mollusca</taxon>
        <taxon>Bivalvia</taxon>
        <taxon>Autobranchia</taxon>
        <taxon>Pteriomorphia</taxon>
        <taxon>Ostreida</taxon>
        <taxon>Ostreoidea</taxon>
        <taxon>Ostreidae</taxon>
        <taxon>Crassostrea</taxon>
    </lineage>
</organism>
<sequence length="690" mass="78873">MATSVSSTGSAEDRTRFFRLSLIIIDELTQILQDLLYNEVCPTQIYNKVVQRNYLSILRPEQVVVINNANTQGYQDFDITLLYTLLRNVCQNITPPSQHWGVSTMPSQNEITVGDDIERIRLMRNYLIHRPKAAISETEFKELLAIISGICTRIQTLLNKDYVKRLQDAEERSIDQATEEQYLELLRTMAVEERTIKEIVQISLAHGKAYGDILHDIKTPMADLIKVDLMIAGKRQMKETINDIAMSVLNEMVDAVNEVTAEADIYQIYESVEDFIQDKKEEPESLRLQIFFKKLKEKITSYAKLQGRNQIKILANFYKFISKIKRQYEALVECFNGSIVFLMIFSSKEGYDLYKKDIERGRIGEQILELFLYPPFVNSFGLKADDVKISLNDRLLTKHKGPNSNPYSMSDTRIYPYRPLLETPVVVASIRTSYGTLYKELGDILCMTDDSIWTCGYNSDSMRLYNIQGDLLQTVHAKYNDEPADIALTHEGNLLYTDFRDRSINVVLGTNIQPFITLQGWRPRGLCSTSEGGFLVIMDSDDFEETKVVRYYGSTEQQSIQFDNQGQPLYSSGGNKFISENRNLDVCVADVVARVVVVVNQAGNFRFRYDGSSLSNQEFYPVGKATDSKGCILTSDSNNHCVHILDQDGFLLSRITICLYTPWGLSLDSEDNLFVGEWKTGIVKKVKYYQ</sequence>
<feature type="domain" description="DZIP3-like HEPN" evidence="3">
    <location>
        <begin position="56"/>
        <end position="182"/>
    </location>
</feature>
<dbReference type="GO" id="GO:0000209">
    <property type="term" value="P:protein polyubiquitination"/>
    <property type="evidence" value="ECO:0007669"/>
    <property type="project" value="TreeGrafter"/>
</dbReference>
<dbReference type="PANTHER" id="PTHR24104">
    <property type="entry name" value="E3 UBIQUITIN-PROTEIN LIGASE NHLRC1-RELATED"/>
    <property type="match status" value="1"/>
</dbReference>
<dbReference type="GO" id="GO:0061630">
    <property type="term" value="F:ubiquitin protein ligase activity"/>
    <property type="evidence" value="ECO:0007669"/>
    <property type="project" value="TreeGrafter"/>
</dbReference>
<dbReference type="InterPro" id="IPR041249">
    <property type="entry name" value="HEPN_DZIP3"/>
</dbReference>
<dbReference type="InterPro" id="IPR001258">
    <property type="entry name" value="NHL_repeat"/>
</dbReference>
<accession>A0A8B8CTB3</accession>
<dbReference type="PANTHER" id="PTHR24104:SF25">
    <property type="entry name" value="PROTEIN LIN-41"/>
    <property type="match status" value="1"/>
</dbReference>
<protein>
    <submittedName>
        <fullName evidence="5">Uncharacterized protein LOC111121821</fullName>
    </submittedName>
</protein>
<feature type="repeat" description="NHL" evidence="2">
    <location>
        <begin position="620"/>
        <end position="648"/>
    </location>
</feature>
<evidence type="ECO:0000313" key="5">
    <source>
        <dbReference type="RefSeq" id="XP_022318960.1"/>
    </source>
</evidence>
<dbReference type="KEGG" id="cvn:111121821"/>
<evidence type="ECO:0000313" key="4">
    <source>
        <dbReference type="Proteomes" id="UP000694844"/>
    </source>
</evidence>
<dbReference type="PROSITE" id="PS51125">
    <property type="entry name" value="NHL"/>
    <property type="match status" value="1"/>
</dbReference>
<reference evidence="5" key="1">
    <citation type="submission" date="2025-08" db="UniProtKB">
        <authorList>
            <consortium name="RefSeq"/>
        </authorList>
    </citation>
    <scope>IDENTIFICATION</scope>
    <source>
        <tissue evidence="5">Whole sample</tissue>
    </source>
</reference>